<dbReference type="Proteomes" id="UP000183605">
    <property type="component" value="Unassembled WGS sequence"/>
</dbReference>
<proteinExistence type="predicted"/>
<comment type="caution">
    <text evidence="1">The sequence shown here is derived from an EMBL/GenBank/DDBJ whole genome shotgun (WGS) entry which is preliminary data.</text>
</comment>
<organism evidence="1 2">
    <name type="scientific">Candidatus Beckwithbacteria bacterium CG2_30_44_31</name>
    <dbReference type="NCBI Taxonomy" id="1805035"/>
    <lineage>
        <taxon>Bacteria</taxon>
        <taxon>Candidatus Beckwithiibacteriota</taxon>
    </lineage>
</organism>
<accession>A0A1J5AXT7</accession>
<dbReference type="EMBL" id="MNXQ01000027">
    <property type="protein sequence ID" value="OIP03691.1"/>
    <property type="molecule type" value="Genomic_DNA"/>
</dbReference>
<gene>
    <name evidence="1" type="ORF">AUK18_01370</name>
</gene>
<protein>
    <submittedName>
        <fullName evidence="1">Uncharacterized protein</fullName>
    </submittedName>
</protein>
<sequence>MKTAINIAKKYIAHVKKSGIPVSAAYLFGSFAKGVERKYRIKATSIKTLLSIKLKMRRLKKFLSTSRQSY</sequence>
<dbReference type="AlphaFoldDB" id="A0A1J5AXT7"/>
<reference evidence="1 2" key="1">
    <citation type="journal article" date="2016" name="Environ. Microbiol.">
        <title>Genomic resolution of a cold subsurface aquifer community provides metabolic insights for novel microbes adapted to high CO concentrations.</title>
        <authorList>
            <person name="Probst A.J."/>
            <person name="Castelle C.J."/>
            <person name="Singh A."/>
            <person name="Brown C.T."/>
            <person name="Anantharaman K."/>
            <person name="Sharon I."/>
            <person name="Hug L.A."/>
            <person name="Burstein D."/>
            <person name="Emerson J.B."/>
            <person name="Thomas B.C."/>
            <person name="Banfield J.F."/>
        </authorList>
    </citation>
    <scope>NUCLEOTIDE SEQUENCE [LARGE SCALE GENOMIC DNA]</scope>
    <source>
        <strain evidence="1">CG2_30_44_31</strain>
    </source>
</reference>
<name>A0A1J5AXT7_9BACT</name>
<evidence type="ECO:0000313" key="2">
    <source>
        <dbReference type="Proteomes" id="UP000183605"/>
    </source>
</evidence>
<evidence type="ECO:0000313" key="1">
    <source>
        <dbReference type="EMBL" id="OIP03691.1"/>
    </source>
</evidence>